<evidence type="ECO:0000313" key="2">
    <source>
        <dbReference type="Proteomes" id="UP000694941"/>
    </source>
</evidence>
<dbReference type="PANTHER" id="PTHR15491:SF9">
    <property type="entry name" value="CIP1-INTERACTING ZINC FINGER PROTEIN"/>
    <property type="match status" value="1"/>
</dbReference>
<feature type="compositionally biased region" description="Basic residues" evidence="1">
    <location>
        <begin position="289"/>
        <end position="307"/>
    </location>
</feature>
<feature type="compositionally biased region" description="Basic and acidic residues" evidence="1">
    <location>
        <begin position="129"/>
        <end position="192"/>
    </location>
</feature>
<sequence length="307" mass="34944">NGEVEGSKTTENSIEKKKDNEEMEIKKEELRDVIGQTYVVEVKGFFCTICHKFFKDLDSVTHCKSEEHCNNFEKLQKAIEKREAKRKAAEEAKQKAEEEAKKRAEEQAKKKVEEDVKEKSESMETESPEETKSSTDNPKNVEDDKAEHDQEMSEEQDKSVTAVKEEILEEKNKDQKQNKPEEEEGKEKHVSSELDEFLGPVDDLQPTSQENVDDQQLISSLVTDTREQENSELVASLSSHIGAKDGEAKQAKFEKSQEGDEDEEEEEEEEDDDADTSQEISSPSIATRNRGKARGRGRARGRGKRKS</sequence>
<protein>
    <submittedName>
        <fullName evidence="3">Vicilin-like seed storage protein At2g18540</fullName>
    </submittedName>
</protein>
<evidence type="ECO:0000313" key="3">
    <source>
        <dbReference type="RefSeq" id="XP_013779695.1"/>
    </source>
</evidence>
<gene>
    <name evidence="3" type="primary">LOC106464131</name>
</gene>
<dbReference type="GeneID" id="106464131"/>
<dbReference type="RefSeq" id="XP_013779695.1">
    <property type="nucleotide sequence ID" value="XM_013924241.2"/>
</dbReference>
<feature type="region of interest" description="Disordered" evidence="1">
    <location>
        <begin position="1"/>
        <end position="23"/>
    </location>
</feature>
<feature type="non-terminal residue" evidence="3">
    <location>
        <position position="1"/>
    </location>
</feature>
<keyword evidence="2" id="KW-1185">Reference proteome</keyword>
<name>A0ABM1BDC0_LIMPO</name>
<proteinExistence type="predicted"/>
<feature type="compositionally biased region" description="Polar residues" evidence="1">
    <location>
        <begin position="205"/>
        <end position="223"/>
    </location>
</feature>
<feature type="compositionally biased region" description="Acidic residues" evidence="1">
    <location>
        <begin position="259"/>
        <end position="276"/>
    </location>
</feature>
<dbReference type="Proteomes" id="UP000694941">
    <property type="component" value="Unplaced"/>
</dbReference>
<reference evidence="3" key="1">
    <citation type="submission" date="2025-08" db="UniProtKB">
        <authorList>
            <consortium name="RefSeq"/>
        </authorList>
    </citation>
    <scope>IDENTIFICATION</scope>
    <source>
        <tissue evidence="3">Muscle</tissue>
    </source>
</reference>
<feature type="region of interest" description="Disordered" evidence="1">
    <location>
        <begin position="80"/>
        <end position="307"/>
    </location>
</feature>
<organism evidence="2 3">
    <name type="scientific">Limulus polyphemus</name>
    <name type="common">Atlantic horseshoe crab</name>
    <dbReference type="NCBI Taxonomy" id="6850"/>
    <lineage>
        <taxon>Eukaryota</taxon>
        <taxon>Metazoa</taxon>
        <taxon>Ecdysozoa</taxon>
        <taxon>Arthropoda</taxon>
        <taxon>Chelicerata</taxon>
        <taxon>Merostomata</taxon>
        <taxon>Xiphosura</taxon>
        <taxon>Limulidae</taxon>
        <taxon>Limulus</taxon>
    </lineage>
</organism>
<accession>A0ABM1BDC0</accession>
<feature type="compositionally biased region" description="Basic and acidic residues" evidence="1">
    <location>
        <begin position="242"/>
        <end position="258"/>
    </location>
</feature>
<dbReference type="InterPro" id="IPR026811">
    <property type="entry name" value="CIZ1"/>
</dbReference>
<feature type="compositionally biased region" description="Basic and acidic residues" evidence="1">
    <location>
        <begin position="80"/>
        <end position="122"/>
    </location>
</feature>
<dbReference type="PANTHER" id="PTHR15491">
    <property type="match status" value="1"/>
</dbReference>
<evidence type="ECO:0000256" key="1">
    <source>
        <dbReference type="SAM" id="MobiDB-lite"/>
    </source>
</evidence>
<feature type="compositionally biased region" description="Polar residues" evidence="1">
    <location>
        <begin position="277"/>
        <end position="287"/>
    </location>
</feature>